<reference evidence="2" key="1">
    <citation type="journal article" date="2011" name="Nat. Genet.">
        <title>The Arabidopsis lyrata genome sequence and the basis of rapid genome size change.</title>
        <authorList>
            <person name="Hu T.T."/>
            <person name="Pattyn P."/>
            <person name="Bakker E.G."/>
            <person name="Cao J."/>
            <person name="Cheng J.-F."/>
            <person name="Clark R.M."/>
            <person name="Fahlgren N."/>
            <person name="Fawcett J.A."/>
            <person name="Grimwood J."/>
            <person name="Gundlach H."/>
            <person name="Haberer G."/>
            <person name="Hollister J.D."/>
            <person name="Ossowski S."/>
            <person name="Ottilar R.P."/>
            <person name="Salamov A.A."/>
            <person name="Schneeberger K."/>
            <person name="Spannagl M."/>
            <person name="Wang X."/>
            <person name="Yang L."/>
            <person name="Nasrallah M.E."/>
            <person name="Bergelson J."/>
            <person name="Carrington J.C."/>
            <person name="Gaut B.S."/>
            <person name="Schmutz J."/>
            <person name="Mayer K.F.X."/>
            <person name="Van de Peer Y."/>
            <person name="Grigoriev I.V."/>
            <person name="Nordborg M."/>
            <person name="Weigel D."/>
            <person name="Guo Y.-L."/>
        </authorList>
    </citation>
    <scope>NUCLEOTIDE SEQUENCE [LARGE SCALE GENOMIC DNA]</scope>
    <source>
        <strain evidence="2">cv. MN47</strain>
    </source>
</reference>
<organism evidence="2">
    <name type="scientific">Arabidopsis lyrata subsp. lyrata</name>
    <name type="common">Lyre-leaved rock-cress</name>
    <dbReference type="NCBI Taxonomy" id="81972"/>
    <lineage>
        <taxon>Eukaryota</taxon>
        <taxon>Viridiplantae</taxon>
        <taxon>Streptophyta</taxon>
        <taxon>Embryophyta</taxon>
        <taxon>Tracheophyta</taxon>
        <taxon>Spermatophyta</taxon>
        <taxon>Magnoliopsida</taxon>
        <taxon>eudicotyledons</taxon>
        <taxon>Gunneridae</taxon>
        <taxon>Pentapetalae</taxon>
        <taxon>rosids</taxon>
        <taxon>malvids</taxon>
        <taxon>Brassicales</taxon>
        <taxon>Brassicaceae</taxon>
        <taxon>Camelineae</taxon>
        <taxon>Arabidopsis</taxon>
    </lineage>
</organism>
<name>D7MIE3_ARALL</name>
<proteinExistence type="predicted"/>
<dbReference type="EMBL" id="GL348719">
    <property type="protein sequence ID" value="EFH46802.1"/>
    <property type="molecule type" value="Genomic_DNA"/>
</dbReference>
<accession>D7MIE3</accession>
<protein>
    <recommendedName>
        <fullName evidence="3">Peptidase C1A papain C-terminal domain-containing protein</fullName>
    </recommendedName>
</protein>
<dbReference type="SUPFAM" id="SSF54001">
    <property type="entry name" value="Cysteine proteinases"/>
    <property type="match status" value="1"/>
</dbReference>
<dbReference type="AlphaFoldDB" id="D7MIE3"/>
<keyword evidence="2" id="KW-1185">Reference proteome</keyword>
<dbReference type="InterPro" id="IPR038765">
    <property type="entry name" value="Papain-like_cys_pep_sf"/>
</dbReference>
<evidence type="ECO:0008006" key="3">
    <source>
        <dbReference type="Google" id="ProtNLM"/>
    </source>
</evidence>
<dbReference type="Proteomes" id="UP000008694">
    <property type="component" value="Unassembled WGS sequence"/>
</dbReference>
<dbReference type="Gene3D" id="3.90.70.10">
    <property type="entry name" value="Cysteine proteinases"/>
    <property type="match status" value="1"/>
</dbReference>
<gene>
    <name evidence="1" type="ORF">ARALYDRAFT_355705</name>
</gene>
<dbReference type="HOGENOM" id="CLU_1391943_0_0_1"/>
<sequence length="196" mass="22352">MATWRTKSPHILPPYACQQCDVCWAVALIHQLLAGKIRLDEHLSIQELINMLLRRYREYEGSIHGSYFAKYYLTKRGTVLDSVCPLTYALDRPGQQTPEITEIARVTIRVPWTESYPTLTGKGGIYQPTADEIATANLLGYGHFLLVLSPVTIDGVQCWECQDSFGSCWGKNGGCVYIRRKLDLVQSLFIWRFDFL</sequence>
<evidence type="ECO:0000313" key="1">
    <source>
        <dbReference type="EMBL" id="EFH46802.1"/>
    </source>
</evidence>
<dbReference type="Gramene" id="fgenesh1_pg.C_scaffold_7002878">
    <property type="protein sequence ID" value="fgenesh1_pg.C_scaffold_7002878"/>
    <property type="gene ID" value="fgenesh1_pg.C_scaffold_7002878"/>
</dbReference>
<evidence type="ECO:0000313" key="2">
    <source>
        <dbReference type="Proteomes" id="UP000008694"/>
    </source>
</evidence>